<dbReference type="OrthoDB" id="9805799at2"/>
<dbReference type="GeneID" id="90982383"/>
<dbReference type="eggNOG" id="COG0739">
    <property type="taxonomic scope" value="Bacteria"/>
</dbReference>
<dbReference type="SUPFAM" id="SSF51261">
    <property type="entry name" value="Duplicated hybrid motif"/>
    <property type="match status" value="1"/>
</dbReference>
<proteinExistence type="predicted"/>
<dbReference type="GO" id="GO:0004222">
    <property type="term" value="F:metalloendopeptidase activity"/>
    <property type="evidence" value="ECO:0007669"/>
    <property type="project" value="TreeGrafter"/>
</dbReference>
<evidence type="ECO:0000313" key="3">
    <source>
        <dbReference type="EMBL" id="KEJ93493.1"/>
    </source>
</evidence>
<evidence type="ECO:0000313" key="4">
    <source>
        <dbReference type="Proteomes" id="UP000027665"/>
    </source>
</evidence>
<dbReference type="PANTHER" id="PTHR21666:SF270">
    <property type="entry name" value="MUREIN HYDROLASE ACTIVATOR ENVC"/>
    <property type="match status" value="1"/>
</dbReference>
<reference evidence="3 4" key="1">
    <citation type="submission" date="2014-04" db="EMBL/GenBank/DDBJ databases">
        <title>Draft Genome Sequence of Synergistes jonesii.</title>
        <authorList>
            <person name="Coil D.A."/>
            <person name="Eisen J.A."/>
            <person name="Holland-Moritz H.E."/>
        </authorList>
    </citation>
    <scope>NUCLEOTIDE SEQUENCE [LARGE SCALE GENOMIC DNA]</scope>
    <source>
        <strain evidence="3 4">78-1</strain>
    </source>
</reference>
<dbReference type="CDD" id="cd12797">
    <property type="entry name" value="M23_peptidase"/>
    <property type="match status" value="1"/>
</dbReference>
<dbReference type="InterPro" id="IPR016047">
    <property type="entry name" value="M23ase_b-sheet_dom"/>
</dbReference>
<dbReference type="Proteomes" id="UP000027665">
    <property type="component" value="Unassembled WGS sequence"/>
</dbReference>
<dbReference type="InterPro" id="IPR011055">
    <property type="entry name" value="Dup_hybrid_motif"/>
</dbReference>
<evidence type="ECO:0000256" key="1">
    <source>
        <dbReference type="SAM" id="SignalP"/>
    </source>
</evidence>
<gene>
    <name evidence="3" type="ORF">EH55_01605</name>
</gene>
<feature type="chain" id="PRO_5001689923" description="M23ase beta-sheet core domain-containing protein" evidence="1">
    <location>
        <begin position="25"/>
        <end position="290"/>
    </location>
</feature>
<feature type="domain" description="M23ase beta-sheet core" evidence="2">
    <location>
        <begin position="190"/>
        <end position="284"/>
    </location>
</feature>
<dbReference type="EMBL" id="JMKI01000002">
    <property type="protein sequence ID" value="KEJ93493.1"/>
    <property type="molecule type" value="Genomic_DNA"/>
</dbReference>
<feature type="signal peptide" evidence="1">
    <location>
        <begin position="1"/>
        <end position="24"/>
    </location>
</feature>
<dbReference type="RefSeq" id="WP_037973965.1">
    <property type="nucleotide sequence ID" value="NZ_JMKI01000002.1"/>
</dbReference>
<dbReference type="PANTHER" id="PTHR21666">
    <property type="entry name" value="PEPTIDASE-RELATED"/>
    <property type="match status" value="1"/>
</dbReference>
<dbReference type="STRING" id="2754.EH55_01605"/>
<organism evidence="3 4">
    <name type="scientific">Synergistes jonesii</name>
    <dbReference type="NCBI Taxonomy" id="2754"/>
    <lineage>
        <taxon>Bacteria</taxon>
        <taxon>Thermotogati</taxon>
        <taxon>Synergistota</taxon>
        <taxon>Synergistia</taxon>
        <taxon>Synergistales</taxon>
        <taxon>Synergistaceae</taxon>
        <taxon>Synergistes</taxon>
    </lineage>
</organism>
<comment type="caution">
    <text evidence="3">The sequence shown here is derived from an EMBL/GenBank/DDBJ whole genome shotgun (WGS) entry which is preliminary data.</text>
</comment>
<dbReference type="InterPro" id="IPR050570">
    <property type="entry name" value="Cell_wall_metabolism_enzyme"/>
</dbReference>
<sequence>MNILKNTLPALIAAIVAAASPALADVVLTAPPEAGIGQPFIAELEADGEELSDVRLHWLGHDAILSPLSKENGVQRFSAIVGSDLKNAKAGNFPLAVTFTAGGKSGEIRHSIKLTPRKYPSEKLTVDPTKLSPPKEATARIEREAKEGRAALMTNSAGGAPALPFVRPVPGSFSSVYGKSRYFNGTFRGRHGGADLRAKEGTPVRAAAAGRVVLTGDFWFAGKCIYVDNGAGLVTFYCHLSKINVKKGEMINAGEVIALSGKTGRVTGPHLHFSVAWRGEFFDPAPLLAD</sequence>
<dbReference type="Gene3D" id="2.70.70.10">
    <property type="entry name" value="Glucose Permease (Domain IIA)"/>
    <property type="match status" value="1"/>
</dbReference>
<keyword evidence="1" id="KW-0732">Signal</keyword>
<accession>A0A073IT34</accession>
<protein>
    <recommendedName>
        <fullName evidence="2">M23ase beta-sheet core domain-containing protein</fullName>
    </recommendedName>
</protein>
<keyword evidence="4" id="KW-1185">Reference proteome</keyword>
<dbReference type="Pfam" id="PF01551">
    <property type="entry name" value="Peptidase_M23"/>
    <property type="match status" value="1"/>
</dbReference>
<dbReference type="AlphaFoldDB" id="A0A073IT34"/>
<name>A0A073IT34_9BACT</name>
<evidence type="ECO:0000259" key="2">
    <source>
        <dbReference type="Pfam" id="PF01551"/>
    </source>
</evidence>